<evidence type="ECO:0000313" key="1">
    <source>
        <dbReference type="EMBL" id="SUS06036.1"/>
    </source>
</evidence>
<protein>
    <submittedName>
        <fullName evidence="1">Uncharacterized protein</fullName>
    </submittedName>
</protein>
<reference evidence="1" key="1">
    <citation type="submission" date="2018-07" db="EMBL/GenBank/DDBJ databases">
        <authorList>
            <person name="Quirk P.G."/>
            <person name="Krulwich T.A."/>
        </authorList>
    </citation>
    <scope>NUCLEOTIDE SEQUENCE</scope>
</reference>
<gene>
    <name evidence="1" type="ORF">DF3PB_2330002</name>
</gene>
<name>A0A380TCM0_9ZZZZ</name>
<organism evidence="1">
    <name type="scientific">metagenome</name>
    <dbReference type="NCBI Taxonomy" id="256318"/>
    <lineage>
        <taxon>unclassified sequences</taxon>
        <taxon>metagenomes</taxon>
    </lineage>
</organism>
<sequence>MSTYFATPQINLQALSRKFDLLWVEECGLVGSAAGLGPGSRSGRGDWCTTAGHGGEGLHLSSKHARGKEARVCGGLGSHEQEVRGA</sequence>
<dbReference type="EMBL" id="UIDG01000150">
    <property type="protein sequence ID" value="SUS06036.1"/>
    <property type="molecule type" value="Genomic_DNA"/>
</dbReference>
<accession>A0A380TCM0</accession>
<dbReference type="AlphaFoldDB" id="A0A380TCM0"/>
<proteinExistence type="predicted"/>